<accession>A0A562P307</accession>
<evidence type="ECO:0000313" key="5">
    <source>
        <dbReference type="EMBL" id="TWI38834.1"/>
    </source>
</evidence>
<keyword evidence="1" id="KW-0805">Transcription regulation</keyword>
<gene>
    <name evidence="5" type="ORF">IQ26_02257</name>
</gene>
<evidence type="ECO:0000256" key="1">
    <source>
        <dbReference type="ARBA" id="ARBA00023015"/>
    </source>
</evidence>
<proteinExistence type="predicted"/>
<organism evidence="5 6">
    <name type="scientific">Mesorhizobium tianshanense</name>
    <dbReference type="NCBI Taxonomy" id="39844"/>
    <lineage>
        <taxon>Bacteria</taxon>
        <taxon>Pseudomonadati</taxon>
        <taxon>Pseudomonadota</taxon>
        <taxon>Alphaproteobacteria</taxon>
        <taxon>Hyphomicrobiales</taxon>
        <taxon>Phyllobacteriaceae</taxon>
        <taxon>Mesorhizobium</taxon>
    </lineage>
</organism>
<dbReference type="InterPro" id="IPR018060">
    <property type="entry name" value="HTH_AraC"/>
</dbReference>
<dbReference type="GO" id="GO:0005829">
    <property type="term" value="C:cytosol"/>
    <property type="evidence" value="ECO:0007669"/>
    <property type="project" value="TreeGrafter"/>
</dbReference>
<protein>
    <submittedName>
        <fullName evidence="5">AraC-like DNA-binding protein</fullName>
    </submittedName>
</protein>
<dbReference type="InterPro" id="IPR020449">
    <property type="entry name" value="Tscrpt_reg_AraC-type_HTH"/>
</dbReference>
<dbReference type="PROSITE" id="PS01124">
    <property type="entry name" value="HTH_ARAC_FAMILY_2"/>
    <property type="match status" value="1"/>
</dbReference>
<dbReference type="PANTHER" id="PTHR47894">
    <property type="entry name" value="HTH-TYPE TRANSCRIPTIONAL REGULATOR GADX"/>
    <property type="match status" value="1"/>
</dbReference>
<comment type="caution">
    <text evidence="5">The sequence shown here is derived from an EMBL/GenBank/DDBJ whole genome shotgun (WGS) entry which is preliminary data.</text>
</comment>
<dbReference type="SMART" id="SM00342">
    <property type="entry name" value="HTH_ARAC"/>
    <property type="match status" value="1"/>
</dbReference>
<dbReference type="InterPro" id="IPR009057">
    <property type="entry name" value="Homeodomain-like_sf"/>
</dbReference>
<dbReference type="GO" id="GO:0000976">
    <property type="term" value="F:transcription cis-regulatory region binding"/>
    <property type="evidence" value="ECO:0007669"/>
    <property type="project" value="TreeGrafter"/>
</dbReference>
<dbReference type="GO" id="GO:0003700">
    <property type="term" value="F:DNA-binding transcription factor activity"/>
    <property type="evidence" value="ECO:0007669"/>
    <property type="project" value="InterPro"/>
</dbReference>
<keyword evidence="6" id="KW-1185">Reference proteome</keyword>
<sequence length="353" mass="39168">MSSQMTVSPVADPLILAAAARGVERAIAAAGVNSHRVLELAGVDPARIADPLLRLELGDYCRLFDVAARETGDDFFGARFGQGLMTPEHFNAVSKLVVSAPTVRDALAALAENYRWIQENSRLQFTVHRGFASLEYQICDARISHKHQDAELTIAALCGLIRHFFGPAWQPSETHFEHGQGGLRRDYQRVFGEAVFDQNINAILIDSALLDRPMPQQNARAFAEFRALIRHQLASVDREVDLRSDRDSRLSLLAHVIQSQFKVGDASIGAVAKRVGLTVHGLRRQLKDCGVAYDEFVLSVRQVAARRYVESSDYDLTSIALMLGYSELSAFSRAFKRWHGQSPSALRSHATDR</sequence>
<dbReference type="OrthoDB" id="9805730at2"/>
<dbReference type="AlphaFoldDB" id="A0A562P307"/>
<evidence type="ECO:0000256" key="2">
    <source>
        <dbReference type="ARBA" id="ARBA00023125"/>
    </source>
</evidence>
<name>A0A562P307_9HYPH</name>
<keyword evidence="2 5" id="KW-0238">DNA-binding</keyword>
<evidence type="ECO:0000313" key="6">
    <source>
        <dbReference type="Proteomes" id="UP000317122"/>
    </source>
</evidence>
<dbReference type="Gene3D" id="1.10.10.60">
    <property type="entry name" value="Homeodomain-like"/>
    <property type="match status" value="1"/>
</dbReference>
<dbReference type="Pfam" id="PF12625">
    <property type="entry name" value="Arabinose_bd"/>
    <property type="match status" value="1"/>
</dbReference>
<evidence type="ECO:0000256" key="3">
    <source>
        <dbReference type="ARBA" id="ARBA00023163"/>
    </source>
</evidence>
<dbReference type="InterPro" id="IPR032687">
    <property type="entry name" value="AraC-type_N"/>
</dbReference>
<feature type="domain" description="HTH araC/xylS-type" evidence="4">
    <location>
        <begin position="251"/>
        <end position="349"/>
    </location>
</feature>
<reference evidence="5 6" key="1">
    <citation type="journal article" date="2015" name="Stand. Genomic Sci.">
        <title>Genomic Encyclopedia of Bacterial and Archaeal Type Strains, Phase III: the genomes of soil and plant-associated and newly described type strains.</title>
        <authorList>
            <person name="Whitman W.B."/>
            <person name="Woyke T."/>
            <person name="Klenk H.P."/>
            <person name="Zhou Y."/>
            <person name="Lilburn T.G."/>
            <person name="Beck B.J."/>
            <person name="De Vos P."/>
            <person name="Vandamme P."/>
            <person name="Eisen J.A."/>
            <person name="Garrity G."/>
            <person name="Hugenholtz P."/>
            <person name="Kyrpides N.C."/>
        </authorList>
    </citation>
    <scope>NUCLEOTIDE SEQUENCE [LARGE SCALE GENOMIC DNA]</scope>
    <source>
        <strain evidence="5 6">CGMCC 1.2546</strain>
    </source>
</reference>
<keyword evidence="3" id="KW-0804">Transcription</keyword>
<dbReference type="PRINTS" id="PR00032">
    <property type="entry name" value="HTHARAC"/>
</dbReference>
<dbReference type="PANTHER" id="PTHR47894:SF4">
    <property type="entry name" value="HTH-TYPE TRANSCRIPTIONAL REGULATOR GADX"/>
    <property type="match status" value="1"/>
</dbReference>
<dbReference type="EMBL" id="VLKT01000011">
    <property type="protein sequence ID" value="TWI38834.1"/>
    <property type="molecule type" value="Genomic_DNA"/>
</dbReference>
<dbReference type="SUPFAM" id="SSF46689">
    <property type="entry name" value="Homeodomain-like"/>
    <property type="match status" value="1"/>
</dbReference>
<dbReference type="Pfam" id="PF12833">
    <property type="entry name" value="HTH_18"/>
    <property type="match status" value="1"/>
</dbReference>
<dbReference type="Proteomes" id="UP000317122">
    <property type="component" value="Unassembled WGS sequence"/>
</dbReference>
<evidence type="ECO:0000259" key="4">
    <source>
        <dbReference type="PROSITE" id="PS01124"/>
    </source>
</evidence>